<dbReference type="AlphaFoldDB" id="C4XFT2"/>
<dbReference type="PATRIC" id="fig|496833.3.peg.332"/>
<proteinExistence type="predicted"/>
<gene>
    <name evidence="1" type="ordered locus">MBIO_0739</name>
</gene>
<sequence length="281" mass="33216">MELIIKGVNMKALVKSSITTLDKNYPQFDWIKLTTNEQIKHSKPISKPMLIALSGKTVLNEKFNEIVQQKIELEKKYGAFIYFDVIVKEETLTLDNCDYQVIMETFKPNEIAKINLVPKDYIPAFDPLPINKLEEYAMEYNPGGSKNLAKEELNEIKRWYKHDVYAKFFREIRDKAIETFDIMVSDHAIERWNKVNNNDYETDIKKIAYISKINLELEAIKMNEINLVSRFIDKKIKLEHLSFENEVEKHDALRQWIMEVIYGKKIMSKFFPALFRSTITW</sequence>
<organism evidence="1 2">
    <name type="scientific">Mycoplasmopsis fermentans (strain ATCC 19989 / NBRC 14854 / NCTC 10117 / PG18)</name>
    <name type="common">Mycoplasma fermentans</name>
    <dbReference type="NCBI Taxonomy" id="496833"/>
    <lineage>
        <taxon>Bacteria</taxon>
        <taxon>Bacillati</taxon>
        <taxon>Mycoplasmatota</taxon>
        <taxon>Mycoplasmoidales</taxon>
        <taxon>Metamycoplasmataceae</taxon>
        <taxon>Mycoplasmopsis</taxon>
    </lineage>
</organism>
<dbReference type="KEGG" id="mfp:MBIO_0739"/>
<keyword evidence="2" id="KW-1185">Reference proteome</keyword>
<accession>C4XFT2</accession>
<evidence type="ECO:0000313" key="1">
    <source>
        <dbReference type="EMBL" id="BAH70004.1"/>
    </source>
</evidence>
<name>C4XFT2_MYCFP</name>
<reference evidence="1 2" key="1">
    <citation type="journal article" date="2009" name="Curr. Microbiol.">
        <title>Molecular cloning and expression of a novel cholinephosphotransferase involved in glycoglycerophospholipid biosynthesis of Mycoplasma fermentans.</title>
        <authorList>
            <person name="Ishida N."/>
            <person name="Irikura D."/>
            <person name="Matsuda K."/>
            <person name="Sato S."/>
            <person name="Asano K."/>
        </authorList>
    </citation>
    <scope>NUCLEOTIDE SEQUENCE [LARGE SCALE GENOMIC DNA]</scope>
    <source>
        <strain evidence="2">ATCC 19989 / NBRC 14854 / NCTC 10117 / PG18</strain>
    </source>
</reference>
<protein>
    <submittedName>
        <fullName evidence="1">Uncharacterized protein</fullName>
    </submittedName>
</protein>
<evidence type="ECO:0000313" key="2">
    <source>
        <dbReference type="Proteomes" id="UP000006810"/>
    </source>
</evidence>
<dbReference type="EMBL" id="AP009608">
    <property type="protein sequence ID" value="BAH70004.1"/>
    <property type="molecule type" value="Genomic_DNA"/>
</dbReference>
<dbReference type="Proteomes" id="UP000006810">
    <property type="component" value="Chromosome"/>
</dbReference>
<dbReference type="HOGENOM" id="CLU_1022399_0_0_14"/>